<dbReference type="AlphaFoldDB" id="A0A7S4GAQ3"/>
<name>A0A7S4GAQ3_9EUGL</name>
<evidence type="ECO:0000256" key="1">
    <source>
        <dbReference type="SAM" id="MobiDB-lite"/>
    </source>
</evidence>
<proteinExistence type="predicted"/>
<gene>
    <name evidence="2" type="ORF">EGYM00163_LOCUS41987</name>
</gene>
<sequence length="162" mass="17949">MPKIPSHSPRALIPSPDPCIPSPIQFPEYPWQVPPSSYADRSSDSPQRPARLRFHSDVGPYAYPRQRRRRPLLMLLDAVAAADANLEAGGGQRQWTGLECLQLLVQHENARRDQTELDAVTMGVQQIGIESGRRTELQQIVEGMQGLDTSDSAQQLAQGQQG</sequence>
<reference evidence="2" key="1">
    <citation type="submission" date="2021-01" db="EMBL/GenBank/DDBJ databases">
        <authorList>
            <person name="Corre E."/>
            <person name="Pelletier E."/>
            <person name="Niang G."/>
            <person name="Scheremetjew M."/>
            <person name="Finn R."/>
            <person name="Kale V."/>
            <person name="Holt S."/>
            <person name="Cochrane G."/>
            <person name="Meng A."/>
            <person name="Brown T."/>
            <person name="Cohen L."/>
        </authorList>
    </citation>
    <scope>NUCLEOTIDE SEQUENCE</scope>
    <source>
        <strain evidence="2">CCMP1594</strain>
    </source>
</reference>
<dbReference type="EMBL" id="HBJA01121994">
    <property type="protein sequence ID" value="CAE0830706.1"/>
    <property type="molecule type" value="Transcribed_RNA"/>
</dbReference>
<feature type="region of interest" description="Disordered" evidence="1">
    <location>
        <begin position="1"/>
        <end position="52"/>
    </location>
</feature>
<evidence type="ECO:0000313" key="2">
    <source>
        <dbReference type="EMBL" id="CAE0830706.1"/>
    </source>
</evidence>
<accession>A0A7S4GAQ3</accession>
<organism evidence="2">
    <name type="scientific">Eutreptiella gymnastica</name>
    <dbReference type="NCBI Taxonomy" id="73025"/>
    <lineage>
        <taxon>Eukaryota</taxon>
        <taxon>Discoba</taxon>
        <taxon>Euglenozoa</taxon>
        <taxon>Euglenida</taxon>
        <taxon>Spirocuta</taxon>
        <taxon>Euglenophyceae</taxon>
        <taxon>Eutreptiales</taxon>
        <taxon>Eutreptiaceae</taxon>
        <taxon>Eutreptiella</taxon>
    </lineage>
</organism>
<protein>
    <submittedName>
        <fullName evidence="2">Uncharacterized protein</fullName>
    </submittedName>
</protein>